<sequence>MSLKKVMKGLPPDLLAAEGLLYHDWTAISSNQRECISRLGITIQMEQESYLIEHPEVKAMLEVFVSKMTRLTKKKDVLKEAAIHFTRPAEVLDQEIRERLGLPTHGPYKMDNKPKHQHKDLDLEYDLRNIILKHYPPEEWKIPTPVIPTPDTASSSFMSLITSDTTLPTPEPIPTPEPTLSETFFAVVSYTVDKAIYLHVDDAALRYDTAYVELMKIVEEAMEIPVIEIREDIANLFYNAYKMFELNIMEKERIAAEIAWEKRTRKKMKRTLRKLNNFKGYETPTTPKSEISSHESYMKPPPRPCVCHPQLRYNRYPKDRFGIYLPRETTYSDANVTSTPAISLESIAEPDDDDKVDTKSIISKKSGISTKSSAIKKNAAFQ</sequence>
<evidence type="ECO:0000313" key="1">
    <source>
        <dbReference type="Proteomes" id="UP001652740"/>
    </source>
</evidence>
<dbReference type="Proteomes" id="UP001652740">
    <property type="component" value="Unplaced"/>
</dbReference>
<proteinExistence type="predicted"/>
<dbReference type="GeneID" id="113518119"/>
<dbReference type="InParanoid" id="A0A6J1WSI1"/>
<organism evidence="1 2">
    <name type="scientific">Galleria mellonella</name>
    <name type="common">Greater wax moth</name>
    <dbReference type="NCBI Taxonomy" id="7137"/>
    <lineage>
        <taxon>Eukaryota</taxon>
        <taxon>Metazoa</taxon>
        <taxon>Ecdysozoa</taxon>
        <taxon>Arthropoda</taxon>
        <taxon>Hexapoda</taxon>
        <taxon>Insecta</taxon>
        <taxon>Pterygota</taxon>
        <taxon>Neoptera</taxon>
        <taxon>Endopterygota</taxon>
        <taxon>Lepidoptera</taxon>
        <taxon>Glossata</taxon>
        <taxon>Ditrysia</taxon>
        <taxon>Pyraloidea</taxon>
        <taxon>Pyralidae</taxon>
        <taxon>Galleriinae</taxon>
        <taxon>Galleria</taxon>
    </lineage>
</organism>
<keyword evidence="1" id="KW-1185">Reference proteome</keyword>
<accession>A0A6J1WSI1</accession>
<evidence type="ECO:0000313" key="2">
    <source>
        <dbReference type="RefSeq" id="XP_026758693.1"/>
    </source>
</evidence>
<gene>
    <name evidence="2" type="primary">LOC113518119</name>
</gene>
<dbReference type="OrthoDB" id="10249338at2759"/>
<reference evidence="2" key="1">
    <citation type="submission" date="2025-08" db="UniProtKB">
        <authorList>
            <consortium name="RefSeq"/>
        </authorList>
    </citation>
    <scope>IDENTIFICATION</scope>
    <source>
        <tissue evidence="2">Whole larvae</tissue>
    </source>
</reference>
<protein>
    <submittedName>
        <fullName evidence="2">Uncharacterized protein LOC113518119</fullName>
    </submittedName>
</protein>
<dbReference type="KEGG" id="gmw:113518119"/>
<dbReference type="AlphaFoldDB" id="A0A6J1WSI1"/>
<dbReference type="RefSeq" id="XP_026758693.1">
    <property type="nucleotide sequence ID" value="XM_026902892.3"/>
</dbReference>
<name>A0A6J1WSI1_GALME</name>